<accession>A0ACB7T453</accession>
<evidence type="ECO:0000313" key="2">
    <source>
        <dbReference type="Proteomes" id="UP000821845"/>
    </source>
</evidence>
<proteinExistence type="predicted"/>
<gene>
    <name evidence="1" type="ORF">HPB50_012701</name>
</gene>
<dbReference type="EMBL" id="CM023491">
    <property type="protein sequence ID" value="KAH6941036.1"/>
    <property type="molecule type" value="Genomic_DNA"/>
</dbReference>
<keyword evidence="2" id="KW-1185">Reference proteome</keyword>
<organism evidence="1 2">
    <name type="scientific">Hyalomma asiaticum</name>
    <name type="common">Tick</name>
    <dbReference type="NCBI Taxonomy" id="266040"/>
    <lineage>
        <taxon>Eukaryota</taxon>
        <taxon>Metazoa</taxon>
        <taxon>Ecdysozoa</taxon>
        <taxon>Arthropoda</taxon>
        <taxon>Chelicerata</taxon>
        <taxon>Arachnida</taxon>
        <taxon>Acari</taxon>
        <taxon>Parasitiformes</taxon>
        <taxon>Ixodida</taxon>
        <taxon>Ixodoidea</taxon>
        <taxon>Ixodidae</taxon>
        <taxon>Hyalomminae</taxon>
        <taxon>Hyalomma</taxon>
    </lineage>
</organism>
<reference evidence="1" key="1">
    <citation type="submission" date="2020-05" db="EMBL/GenBank/DDBJ databases">
        <title>Large-scale comparative analyses of tick genomes elucidate their genetic diversity and vector capacities.</title>
        <authorList>
            <person name="Jia N."/>
            <person name="Wang J."/>
            <person name="Shi W."/>
            <person name="Du L."/>
            <person name="Sun Y."/>
            <person name="Zhan W."/>
            <person name="Jiang J."/>
            <person name="Wang Q."/>
            <person name="Zhang B."/>
            <person name="Ji P."/>
            <person name="Sakyi L.B."/>
            <person name="Cui X."/>
            <person name="Yuan T."/>
            <person name="Jiang B."/>
            <person name="Yang W."/>
            <person name="Lam T.T.-Y."/>
            <person name="Chang Q."/>
            <person name="Ding S."/>
            <person name="Wang X."/>
            <person name="Zhu J."/>
            <person name="Ruan X."/>
            <person name="Zhao L."/>
            <person name="Wei J."/>
            <person name="Que T."/>
            <person name="Du C."/>
            <person name="Cheng J."/>
            <person name="Dai P."/>
            <person name="Han X."/>
            <person name="Huang E."/>
            <person name="Gao Y."/>
            <person name="Liu J."/>
            <person name="Shao H."/>
            <person name="Ye R."/>
            <person name="Li L."/>
            <person name="Wei W."/>
            <person name="Wang X."/>
            <person name="Wang C."/>
            <person name="Yang T."/>
            <person name="Huo Q."/>
            <person name="Li W."/>
            <person name="Guo W."/>
            <person name="Chen H."/>
            <person name="Zhou L."/>
            <person name="Ni X."/>
            <person name="Tian J."/>
            <person name="Zhou Y."/>
            <person name="Sheng Y."/>
            <person name="Liu T."/>
            <person name="Pan Y."/>
            <person name="Xia L."/>
            <person name="Li J."/>
            <person name="Zhao F."/>
            <person name="Cao W."/>
        </authorList>
    </citation>
    <scope>NUCLEOTIDE SEQUENCE</scope>
    <source>
        <strain evidence="1">Hyas-2018</strain>
    </source>
</reference>
<comment type="caution">
    <text evidence="1">The sequence shown here is derived from an EMBL/GenBank/DDBJ whole genome shotgun (WGS) entry which is preliminary data.</text>
</comment>
<evidence type="ECO:0000313" key="1">
    <source>
        <dbReference type="EMBL" id="KAH6941036.1"/>
    </source>
</evidence>
<dbReference type="Proteomes" id="UP000821845">
    <property type="component" value="Chromosome 11"/>
</dbReference>
<sequence>MWVIFAQTAEYSLVFTKYVLPGEPPVDLPVNVATGVEGVADDSFPGTLAALPRIASIRIAGASMVGVAAAL</sequence>
<protein>
    <submittedName>
        <fullName evidence="1">Uncharacterized protein</fullName>
    </submittedName>
</protein>
<name>A0ACB7T453_HYAAI</name>